<protein>
    <submittedName>
        <fullName evidence="1">Uncharacterized protein</fullName>
    </submittedName>
</protein>
<dbReference type="Proteomes" id="UP000249304">
    <property type="component" value="Unassembled WGS sequence"/>
</dbReference>
<reference evidence="1 2" key="1">
    <citation type="submission" date="2018-01" db="EMBL/GenBank/DDBJ databases">
        <title>Draft genome sequence of Nonomuraea sp. KC333.</title>
        <authorList>
            <person name="Sahin N."/>
            <person name="Saygin H."/>
            <person name="Ay H."/>
        </authorList>
    </citation>
    <scope>NUCLEOTIDE SEQUENCE [LARGE SCALE GENOMIC DNA]</scope>
    <source>
        <strain evidence="1 2">KC333</strain>
    </source>
</reference>
<sequence length="170" mass="18067">EEWDGLVGGAPMSVLAALITLGRPSSLFVNRVAVEALNREPPDPRPLVLAYDAFPGAFQQLLAEHPRETGVLLTTAGDDEALAAALHGALRPGSGADGLRERAWLNVVRAVAAHDDVLGSAVRLVLAEDVTPYTGKLTQTRDGAQLSSPWDRLDADTAARFLGALRLRSR</sequence>
<evidence type="ECO:0000313" key="2">
    <source>
        <dbReference type="Proteomes" id="UP000249304"/>
    </source>
</evidence>
<proteinExistence type="predicted"/>
<evidence type="ECO:0000313" key="1">
    <source>
        <dbReference type="EMBL" id="PZG00035.1"/>
    </source>
</evidence>
<organism evidence="1 2">
    <name type="scientific">Nonomuraea aridisoli</name>
    <dbReference type="NCBI Taxonomy" id="2070368"/>
    <lineage>
        <taxon>Bacteria</taxon>
        <taxon>Bacillati</taxon>
        <taxon>Actinomycetota</taxon>
        <taxon>Actinomycetes</taxon>
        <taxon>Streptosporangiales</taxon>
        <taxon>Streptosporangiaceae</taxon>
        <taxon>Nonomuraea</taxon>
    </lineage>
</organism>
<dbReference type="AlphaFoldDB" id="A0A2W2D311"/>
<accession>A0A2W2D311</accession>
<dbReference type="RefSeq" id="WP_220040505.1">
    <property type="nucleotide sequence ID" value="NZ_POUD01000619.1"/>
</dbReference>
<comment type="caution">
    <text evidence="1">The sequence shown here is derived from an EMBL/GenBank/DDBJ whole genome shotgun (WGS) entry which is preliminary data.</text>
</comment>
<dbReference type="EMBL" id="POUD01000619">
    <property type="protein sequence ID" value="PZG00035.1"/>
    <property type="molecule type" value="Genomic_DNA"/>
</dbReference>
<feature type="non-terminal residue" evidence="1">
    <location>
        <position position="1"/>
    </location>
</feature>
<gene>
    <name evidence="1" type="ORF">C1J01_48340</name>
</gene>
<keyword evidence="2" id="KW-1185">Reference proteome</keyword>
<name>A0A2W2D311_9ACTN</name>